<dbReference type="AlphaFoldDB" id="X1I244"/>
<evidence type="ECO:0000313" key="1">
    <source>
        <dbReference type="EMBL" id="GAH51623.1"/>
    </source>
</evidence>
<comment type="caution">
    <text evidence="1">The sequence shown here is derived from an EMBL/GenBank/DDBJ whole genome shotgun (WGS) entry which is preliminary data.</text>
</comment>
<evidence type="ECO:0008006" key="2">
    <source>
        <dbReference type="Google" id="ProtNLM"/>
    </source>
</evidence>
<protein>
    <recommendedName>
        <fullName evidence="2">HTH marR-type domain-containing protein</fullName>
    </recommendedName>
</protein>
<dbReference type="EMBL" id="BARU01020667">
    <property type="protein sequence ID" value="GAH51623.1"/>
    <property type="molecule type" value="Genomic_DNA"/>
</dbReference>
<sequence>MKFKTLSLYRDFVDFLRKKTATTQKHAKIGDLLLTLKLLNTAHLSSESKLTYAYLFFHRDDVAGFKVPVLSERLGMTPELVRSTLKELENKKHITLITVLRADYLSQLTYYYRIVDPAKYGMLDLEEQQSK</sequence>
<feature type="non-terminal residue" evidence="1">
    <location>
        <position position="131"/>
    </location>
</feature>
<organism evidence="1">
    <name type="scientific">marine sediment metagenome</name>
    <dbReference type="NCBI Taxonomy" id="412755"/>
    <lineage>
        <taxon>unclassified sequences</taxon>
        <taxon>metagenomes</taxon>
        <taxon>ecological metagenomes</taxon>
    </lineage>
</organism>
<name>X1I244_9ZZZZ</name>
<gene>
    <name evidence="1" type="ORF">S03H2_33907</name>
</gene>
<accession>X1I244</accession>
<reference evidence="1" key="1">
    <citation type="journal article" date="2014" name="Front. Microbiol.">
        <title>High frequency of phylogenetically diverse reductive dehalogenase-homologous genes in deep subseafloor sedimentary metagenomes.</title>
        <authorList>
            <person name="Kawai M."/>
            <person name="Futagami T."/>
            <person name="Toyoda A."/>
            <person name="Takaki Y."/>
            <person name="Nishi S."/>
            <person name="Hori S."/>
            <person name="Arai W."/>
            <person name="Tsubouchi T."/>
            <person name="Morono Y."/>
            <person name="Uchiyama I."/>
            <person name="Ito T."/>
            <person name="Fujiyama A."/>
            <person name="Inagaki F."/>
            <person name="Takami H."/>
        </authorList>
    </citation>
    <scope>NUCLEOTIDE SEQUENCE</scope>
    <source>
        <strain evidence="1">Expedition CK06-06</strain>
    </source>
</reference>
<proteinExistence type="predicted"/>